<reference evidence="14 15" key="1">
    <citation type="journal article" date="2012" name="Genome Biol.">
        <title>Sequencing three crocodilian genomes to illuminate the evolution of archosaurs and amniotes.</title>
        <authorList>
            <person name="St John J.A."/>
            <person name="Braun E.L."/>
            <person name="Isberg S.R."/>
            <person name="Miles L.G."/>
            <person name="Chong A.Y."/>
            <person name="Gongora J."/>
            <person name="Dalzell P."/>
            <person name="Moran C."/>
            <person name="Bed'hom B."/>
            <person name="Abzhanov A."/>
            <person name="Burgess S.C."/>
            <person name="Cooksey A.M."/>
            <person name="Castoe T.A."/>
            <person name="Crawford N.G."/>
            <person name="Densmore L.D."/>
            <person name="Drew J.C."/>
            <person name="Edwards S.V."/>
            <person name="Faircloth B.C."/>
            <person name="Fujita M.K."/>
            <person name="Greenwold M.J."/>
            <person name="Hoffmann F.G."/>
            <person name="Howard J.M."/>
            <person name="Iguchi T."/>
            <person name="Janes D.E."/>
            <person name="Khan S.Y."/>
            <person name="Kohno S."/>
            <person name="de Koning A.J."/>
            <person name="Lance S.L."/>
            <person name="McCarthy F.M."/>
            <person name="McCormack J.E."/>
            <person name="Merchant M.E."/>
            <person name="Peterson D.G."/>
            <person name="Pollock D.D."/>
            <person name="Pourmand N."/>
            <person name="Raney B.J."/>
            <person name="Roessler K.A."/>
            <person name="Sanford J.R."/>
            <person name="Sawyer R.H."/>
            <person name="Schmidt C.J."/>
            <person name="Triplett E.W."/>
            <person name="Tuberville T.D."/>
            <person name="Venegas-Anaya M."/>
            <person name="Howard J.T."/>
            <person name="Jarvis E.D."/>
            <person name="Guillette L.J.Jr."/>
            <person name="Glenn T.C."/>
            <person name="Green R.E."/>
            <person name="Ray D.A."/>
        </authorList>
    </citation>
    <scope>NUCLEOTIDE SEQUENCE [LARGE SCALE GENOMIC DNA]</scope>
    <source>
        <strain evidence="14">KSC_2009_1</strain>
    </source>
</reference>
<proteinExistence type="inferred from homology"/>
<evidence type="ECO:0000256" key="7">
    <source>
        <dbReference type="ARBA" id="ARBA00022692"/>
    </source>
</evidence>
<dbReference type="Proteomes" id="UP000050525">
    <property type="component" value="Unassembled WGS sequence"/>
</dbReference>
<keyword evidence="7 13" id="KW-0812">Transmembrane</keyword>
<comment type="similarity">
    <text evidence="4 13">Belongs to the PRA1 family.</text>
</comment>
<evidence type="ECO:0000313" key="14">
    <source>
        <dbReference type="EMBL" id="KYO28028.1"/>
    </source>
</evidence>
<dbReference type="EMBL" id="AKHW03005050">
    <property type="protein sequence ID" value="KYO28028.1"/>
    <property type="molecule type" value="Genomic_DNA"/>
</dbReference>
<dbReference type="GO" id="GO:0051051">
    <property type="term" value="P:negative regulation of transport"/>
    <property type="evidence" value="ECO:0007669"/>
    <property type="project" value="TreeGrafter"/>
</dbReference>
<comment type="caution">
    <text evidence="14">The sequence shown here is derived from an EMBL/GenBank/DDBJ whole genome shotgun (WGS) entry which is preliminary data.</text>
</comment>
<feature type="transmembrane region" description="Helical" evidence="13">
    <location>
        <begin position="40"/>
        <end position="60"/>
    </location>
</feature>
<keyword evidence="6" id="KW-0963">Cytoplasm</keyword>
<keyword evidence="8" id="KW-0256">Endoplasmic reticulum</keyword>
<dbReference type="PANTHER" id="PTHR12859">
    <property type="entry name" value="PRA1 PROTEIN"/>
    <property type="match status" value="1"/>
</dbReference>
<evidence type="ECO:0000256" key="1">
    <source>
        <dbReference type="ARBA" id="ARBA00004245"/>
    </source>
</evidence>
<keyword evidence="10" id="KW-0007">Acetylation</keyword>
<evidence type="ECO:0000256" key="13">
    <source>
        <dbReference type="RuleBase" id="RU363107"/>
    </source>
</evidence>
<comment type="subcellular location">
    <subcellularLocation>
        <location evidence="3">Cell membrane</location>
        <topology evidence="3">Multi-pass membrane protein</topology>
    </subcellularLocation>
    <subcellularLocation>
        <location evidence="1">Cytoplasm</location>
        <location evidence="1">Cytoskeleton</location>
    </subcellularLocation>
    <subcellularLocation>
        <location evidence="2">Endoplasmic reticulum membrane</location>
        <topology evidence="2">Multi-pass membrane protein</topology>
    </subcellularLocation>
    <subcellularLocation>
        <location evidence="13">Membrane</location>
        <topology evidence="13">Multi-pass membrane protein</topology>
    </subcellularLocation>
</comment>
<feature type="transmembrane region" description="Helical" evidence="13">
    <location>
        <begin position="106"/>
        <end position="139"/>
    </location>
</feature>
<dbReference type="GO" id="GO:0005886">
    <property type="term" value="C:plasma membrane"/>
    <property type="evidence" value="ECO:0007669"/>
    <property type="project" value="UniProtKB-SubCell"/>
</dbReference>
<evidence type="ECO:0000256" key="9">
    <source>
        <dbReference type="ARBA" id="ARBA00022989"/>
    </source>
</evidence>
<evidence type="ECO:0000313" key="15">
    <source>
        <dbReference type="Proteomes" id="UP000050525"/>
    </source>
</evidence>
<evidence type="ECO:0000256" key="6">
    <source>
        <dbReference type="ARBA" id="ARBA00022490"/>
    </source>
</evidence>
<keyword evidence="15" id="KW-1185">Reference proteome</keyword>
<gene>
    <name evidence="14" type="ORF">Y1Q_0014211</name>
</gene>
<dbReference type="Pfam" id="PF03208">
    <property type="entry name" value="PRA1"/>
    <property type="match status" value="1"/>
</dbReference>
<dbReference type="GO" id="GO:0005856">
    <property type="term" value="C:cytoskeleton"/>
    <property type="evidence" value="ECO:0007669"/>
    <property type="project" value="UniProtKB-SubCell"/>
</dbReference>
<keyword evidence="12" id="KW-0206">Cytoskeleton</keyword>
<protein>
    <recommendedName>
        <fullName evidence="13">PRA1 family protein</fullName>
    </recommendedName>
</protein>
<dbReference type="InterPro" id="IPR004895">
    <property type="entry name" value="Prenylated_rab_accept_PRA1"/>
</dbReference>
<evidence type="ECO:0000256" key="3">
    <source>
        <dbReference type="ARBA" id="ARBA00004651"/>
    </source>
</evidence>
<dbReference type="GO" id="GO:0005789">
    <property type="term" value="C:endoplasmic reticulum membrane"/>
    <property type="evidence" value="ECO:0007669"/>
    <property type="project" value="UniProtKB-SubCell"/>
</dbReference>
<evidence type="ECO:0000256" key="5">
    <source>
        <dbReference type="ARBA" id="ARBA00022475"/>
    </source>
</evidence>
<keyword evidence="9 13" id="KW-1133">Transmembrane helix</keyword>
<evidence type="ECO:0000256" key="8">
    <source>
        <dbReference type="ARBA" id="ARBA00022824"/>
    </source>
</evidence>
<keyword evidence="11 13" id="KW-0472">Membrane</keyword>
<sequence>MEVQESPLWPWDNFFPRHDSFMQLGLGDMPKWSHHVVSNLLYYQTNYVVLAAAVVSFMGFLHPLNVLLGSAMVVLVFVGFVWVSYNKDILGRFKRQYRTVFMAAIMLSRYFLISCVGAVMVFIFGITLPLLLTFIHASLRWDPSSLEPLETSTPQHPSVHQRILVAV</sequence>
<keyword evidence="5" id="KW-1003">Cell membrane</keyword>
<evidence type="ECO:0000256" key="2">
    <source>
        <dbReference type="ARBA" id="ARBA00004477"/>
    </source>
</evidence>
<dbReference type="AlphaFoldDB" id="A0A151MU61"/>
<evidence type="ECO:0000256" key="11">
    <source>
        <dbReference type="ARBA" id="ARBA00023136"/>
    </source>
</evidence>
<evidence type="ECO:0000256" key="4">
    <source>
        <dbReference type="ARBA" id="ARBA00006483"/>
    </source>
</evidence>
<feature type="transmembrane region" description="Helical" evidence="13">
    <location>
        <begin position="66"/>
        <end position="85"/>
    </location>
</feature>
<evidence type="ECO:0000256" key="12">
    <source>
        <dbReference type="ARBA" id="ARBA00023212"/>
    </source>
</evidence>
<name>A0A151MU61_ALLMI</name>
<accession>A0A151MU61</accession>
<organism evidence="14 15">
    <name type="scientific">Alligator mississippiensis</name>
    <name type="common">American alligator</name>
    <dbReference type="NCBI Taxonomy" id="8496"/>
    <lineage>
        <taxon>Eukaryota</taxon>
        <taxon>Metazoa</taxon>
        <taxon>Chordata</taxon>
        <taxon>Craniata</taxon>
        <taxon>Vertebrata</taxon>
        <taxon>Euteleostomi</taxon>
        <taxon>Archelosauria</taxon>
        <taxon>Archosauria</taxon>
        <taxon>Crocodylia</taxon>
        <taxon>Alligatoridae</taxon>
        <taxon>Alligatorinae</taxon>
        <taxon>Alligator</taxon>
    </lineage>
</organism>
<dbReference type="PANTHER" id="PTHR12859:SF2">
    <property type="entry name" value="PRA1 FAMILY PROTEIN 3"/>
    <property type="match status" value="1"/>
</dbReference>
<evidence type="ECO:0000256" key="10">
    <source>
        <dbReference type="ARBA" id="ARBA00022990"/>
    </source>
</evidence>